<dbReference type="InterPro" id="IPR035979">
    <property type="entry name" value="RBD_domain_sf"/>
</dbReference>
<feature type="region of interest" description="Disordered" evidence="3">
    <location>
        <begin position="300"/>
        <end position="337"/>
    </location>
</feature>
<dbReference type="PANTHER" id="PTHR14379">
    <property type="entry name" value="LIMKAIN B LKAP"/>
    <property type="match status" value="1"/>
</dbReference>
<keyword evidence="6" id="KW-1185">Reference proteome</keyword>
<keyword evidence="1" id="KW-0677">Repeat</keyword>
<feature type="compositionally biased region" description="Polar residues" evidence="3">
    <location>
        <begin position="313"/>
        <end position="337"/>
    </location>
</feature>
<sequence>MSTLKAVGVFWDIENCCVPKGKSALKIIERIRERFFQDCREAEFICVCDIIKEADTTIKDLNDGQINVVHINATAKNAADDKIRQSMRRFSDSHPPGTKVILISSDVNFASDLSDLRHRKKFEVVLIHKAQVSEALLACSTEHFLYEDLIRDLPVSAGQKDNTDAVCIVYGYDKDAALERVSTILKMLSSNCGGKVISIGHLYAVLKFGTLELMERAKKRMNGEDVYGRKITVCLPEESPFHVNSKKWTYLGKRNESPSPQRRPARERYNSRSYTPEEASSSNDCRLVPVSELVDVRGFKTPGGPVRAGVPSASMTSGVVESPVSPNHTHTLPNSNSAKYYTKSELLTPSDFLGSSGRDPPASFQVDEARALLEKLNAARRDSPSSEAPGPGQGSSPRRQGSAPQQMSLKDIPLPPSGYQFMPPPNMIQSAPSILPVSRSKEAGPDSSFSKTGPVPLFEKTSKENPIQKPGLLGPVPTFTSGQQRPQASKFNPGAYFKHPEPAASGSVDFTGVKQQQQQQHQHQHQHQSRSLSVPSTEHQQGNDGGFVRPYGQPVVSGQRSHSHTGPGGRTAASGGYKKQEVAQPQLQSRSRHQSDGFNRRPSPATRPASTGQTHGRPSPTVESRNRTYSPNPQINQGNGNSAPTVNKGFRPRLPSAPSTSAPGIMGLQDSGKRTPSPFAGMQAPIRPPQRQRGSNIYRVPTPVEIGDPSSDYFHPDFRLAMDSYVELIVSNLDYNISPLDWRKVIFATFQPHVKILSIQVRLQADNTSVATLRLPTEQEARFAISQFHRRKIGYKRINVQLKSDCSQSPGEALRMDTIALLMEEKDNKMALSRLIDLFDQRFHKTVSVSDIYKMRDTIQIMEVGGGGRWVKLQPGIKRTPTPNQNTEGEVIDAFELPVCAIHCAEGSEHYVEALNLCMLPNVLMLRKHFSPQLHSLLLSHNGYIPLMSFPACYAAEFRPIEAEKKGGIPLEHVISCVPGVEIVVSKAGVKVIQFQQNREPFYDLMKGTAWQELGKISREVMELLRQQTTCSMPVSKFIPAYHHYYGKQCRVADYGYTKLQELFEAIPHAIQVLGTGDRKVITLSPRAQLKRFTTDIVKVVKAQPTKQLMLDKFAAAYDEVMSKPLTLAHYGVCYMEDILSDIPTTTLIVIEEAHHILLALPRRDQTAEEVERTKKFSLEVVDLLKTCPQCCMPFNKFIPAYHHHFGRQCRVADYGFSKLADLFEAVSHVVRLEEEGEERMIQLTVTEMRAVLTEQLASLLRPVGAIPVNKVQQAYGSRFNFGLKLSDYGAESTRSLLLQLKNHIKIETYNGQEYATLVKEFQIPALGLQVMQLLMDESGGCLPLQELCTKYQSIFGRSCDLAEIRDKLGDFIQIEDSSSGGGIIRLSLQQSLGRNLRLLLLHQPGQRVAMSDLYRLYRQQYSVELSPALYGFQSLYQLLLSFPHILELRGKPTQKYIILSCMLATPGVLPPARVDVTSPQQFTTHKEASGNNGAVSMASGNVSAPDPIPSTGSDLLMHASQLWDSAIISQSPPCSVVSSTQPGDSTPAASTRIMNMLSASTARVLKERGLSTSVTQTDIPSKNQQEKAMLASKVKVLSPNGVPVEWQMTPGGNKVVTGNLAIPATQEDSSSTMDEEDGDQNLFSSGNLPLDTSSTTSQHSSSSQSPASNSSPIKRIFKPRIAANFNKQ</sequence>
<dbReference type="Proteomes" id="UP001283361">
    <property type="component" value="Unassembled WGS sequence"/>
</dbReference>
<evidence type="ECO:0000313" key="6">
    <source>
        <dbReference type="Proteomes" id="UP001283361"/>
    </source>
</evidence>
<dbReference type="InterPro" id="IPR024768">
    <property type="entry name" value="Marf1"/>
</dbReference>
<dbReference type="EMBL" id="JAWDGP010005682">
    <property type="protein sequence ID" value="KAK3754295.1"/>
    <property type="molecule type" value="Genomic_DNA"/>
</dbReference>
<evidence type="ECO:0000256" key="2">
    <source>
        <dbReference type="ARBA" id="ARBA00022884"/>
    </source>
</evidence>
<proteinExistence type="predicted"/>
<dbReference type="GO" id="GO:0010468">
    <property type="term" value="P:regulation of gene expression"/>
    <property type="evidence" value="ECO:0007669"/>
    <property type="project" value="InterPro"/>
</dbReference>
<dbReference type="PANTHER" id="PTHR14379:SF3">
    <property type="entry name" value="MEIOSIS REGULATOR AND MRNA STABILITY FACTOR 1"/>
    <property type="match status" value="1"/>
</dbReference>
<protein>
    <recommendedName>
        <fullName evidence="4">HTH OST-type domain-containing protein</fullName>
    </recommendedName>
</protein>
<dbReference type="SUPFAM" id="SSF54928">
    <property type="entry name" value="RNA-binding domain, RBD"/>
    <property type="match status" value="1"/>
</dbReference>
<gene>
    <name evidence="5" type="ORF">RRG08_050957</name>
</gene>
<comment type="caution">
    <text evidence="5">The sequence shown here is derived from an EMBL/GenBank/DDBJ whole genome shotgun (WGS) entry which is preliminary data.</text>
</comment>
<dbReference type="InterPro" id="IPR041966">
    <property type="entry name" value="LOTUS-like"/>
</dbReference>
<feature type="compositionally biased region" description="Polar residues" evidence="3">
    <location>
        <begin position="271"/>
        <end position="283"/>
    </location>
</feature>
<feature type="domain" description="HTH OST-type" evidence="4">
    <location>
        <begin position="1173"/>
        <end position="1247"/>
    </location>
</feature>
<dbReference type="PROSITE" id="PS51644">
    <property type="entry name" value="HTH_OST"/>
    <property type="match status" value="3"/>
</dbReference>
<dbReference type="InterPro" id="IPR025605">
    <property type="entry name" value="OST-HTH/LOTUS_dom"/>
</dbReference>
<dbReference type="Pfam" id="PF01936">
    <property type="entry name" value="NYN"/>
    <property type="match status" value="1"/>
</dbReference>
<dbReference type="GO" id="GO:0003723">
    <property type="term" value="F:RNA binding"/>
    <property type="evidence" value="ECO:0007669"/>
    <property type="project" value="UniProtKB-KW"/>
</dbReference>
<feature type="region of interest" description="Disordered" evidence="3">
    <location>
        <begin position="378"/>
        <end position="695"/>
    </location>
</feature>
<organism evidence="5 6">
    <name type="scientific">Elysia crispata</name>
    <name type="common">lettuce slug</name>
    <dbReference type="NCBI Taxonomy" id="231223"/>
    <lineage>
        <taxon>Eukaryota</taxon>
        <taxon>Metazoa</taxon>
        <taxon>Spiralia</taxon>
        <taxon>Lophotrochozoa</taxon>
        <taxon>Mollusca</taxon>
        <taxon>Gastropoda</taxon>
        <taxon>Heterobranchia</taxon>
        <taxon>Euthyneura</taxon>
        <taxon>Panpulmonata</taxon>
        <taxon>Sacoglossa</taxon>
        <taxon>Placobranchoidea</taxon>
        <taxon>Plakobranchidae</taxon>
        <taxon>Elysia</taxon>
    </lineage>
</organism>
<evidence type="ECO:0000256" key="3">
    <source>
        <dbReference type="SAM" id="MobiDB-lite"/>
    </source>
</evidence>
<feature type="compositionally biased region" description="Polar residues" evidence="3">
    <location>
        <begin position="529"/>
        <end position="542"/>
    </location>
</feature>
<accession>A0AAE0YQ97</accession>
<keyword evidence="2" id="KW-0694">RNA-binding</keyword>
<name>A0AAE0YQ97_9GAST</name>
<feature type="region of interest" description="Disordered" evidence="3">
    <location>
        <begin position="1627"/>
        <end position="1689"/>
    </location>
</feature>
<feature type="domain" description="HTH OST-type" evidence="4">
    <location>
        <begin position="1013"/>
        <end position="1088"/>
    </location>
</feature>
<feature type="compositionally biased region" description="Polar residues" evidence="3">
    <location>
        <begin position="478"/>
        <end position="490"/>
    </location>
</feature>
<dbReference type="GO" id="GO:0004540">
    <property type="term" value="F:RNA nuclease activity"/>
    <property type="evidence" value="ECO:0007669"/>
    <property type="project" value="InterPro"/>
</dbReference>
<dbReference type="Gene3D" id="3.30.70.330">
    <property type="match status" value="2"/>
</dbReference>
<evidence type="ECO:0000256" key="1">
    <source>
        <dbReference type="ARBA" id="ARBA00022737"/>
    </source>
</evidence>
<feature type="compositionally biased region" description="Polar residues" evidence="3">
    <location>
        <begin position="394"/>
        <end position="408"/>
    </location>
</feature>
<dbReference type="CDD" id="cd10910">
    <property type="entry name" value="PIN_limkain_b1_N_like"/>
    <property type="match status" value="1"/>
</dbReference>
<feature type="domain" description="HTH OST-type" evidence="4">
    <location>
        <begin position="1389"/>
        <end position="1463"/>
    </location>
</feature>
<feature type="region of interest" description="Disordered" evidence="3">
    <location>
        <begin position="1485"/>
        <end position="1511"/>
    </location>
</feature>
<dbReference type="Pfam" id="PF11608">
    <property type="entry name" value="RRM_MARF1"/>
    <property type="match status" value="1"/>
</dbReference>
<feature type="compositionally biased region" description="Low complexity" evidence="3">
    <location>
        <begin position="1653"/>
        <end position="1672"/>
    </location>
</feature>
<dbReference type="GO" id="GO:1905762">
    <property type="term" value="F:CCR4-NOT complex binding"/>
    <property type="evidence" value="ECO:0007669"/>
    <property type="project" value="TreeGrafter"/>
</dbReference>
<dbReference type="Pfam" id="PF19687">
    <property type="entry name" value="MARF1_LOTUS"/>
    <property type="match status" value="1"/>
</dbReference>
<feature type="region of interest" description="Disordered" evidence="3">
    <location>
        <begin position="251"/>
        <end position="283"/>
    </location>
</feature>
<feature type="compositionally biased region" description="Polar residues" evidence="3">
    <location>
        <begin position="1642"/>
        <end position="1652"/>
    </location>
</feature>
<dbReference type="Pfam" id="PF12872">
    <property type="entry name" value="OST-HTH"/>
    <property type="match status" value="4"/>
</dbReference>
<dbReference type="InterPro" id="IPR034189">
    <property type="entry name" value="MARF1_RRM1"/>
</dbReference>
<feature type="compositionally biased region" description="Polar residues" evidence="3">
    <location>
        <begin position="608"/>
        <end position="645"/>
    </location>
</feature>
<evidence type="ECO:0000259" key="4">
    <source>
        <dbReference type="PROSITE" id="PS51644"/>
    </source>
</evidence>
<dbReference type="InterPro" id="IPR045602">
    <property type="entry name" value="MARF1_LOTUS"/>
</dbReference>
<feature type="compositionally biased region" description="Polar residues" evidence="3">
    <location>
        <begin position="1485"/>
        <end position="1503"/>
    </location>
</feature>
<reference evidence="5" key="1">
    <citation type="journal article" date="2023" name="G3 (Bethesda)">
        <title>A reference genome for the long-term kleptoplast-retaining sea slug Elysia crispata morphotype clarki.</title>
        <authorList>
            <person name="Eastman K.E."/>
            <person name="Pendleton A.L."/>
            <person name="Shaikh M.A."/>
            <person name="Suttiyut T."/>
            <person name="Ogas R."/>
            <person name="Tomko P."/>
            <person name="Gavelis G."/>
            <person name="Widhalm J.R."/>
            <person name="Wisecaver J.H."/>
        </authorList>
    </citation>
    <scope>NUCLEOTIDE SEQUENCE</scope>
    <source>
        <strain evidence="5">ECLA1</strain>
    </source>
</reference>
<dbReference type="Gene3D" id="3.30.420.610">
    <property type="entry name" value="LOTUS domain-like"/>
    <property type="match status" value="3"/>
</dbReference>
<dbReference type="InterPro" id="IPR012677">
    <property type="entry name" value="Nucleotide-bd_a/b_plait_sf"/>
</dbReference>
<evidence type="ECO:0000313" key="5">
    <source>
        <dbReference type="EMBL" id="KAK3754295.1"/>
    </source>
</evidence>
<dbReference type="InterPro" id="IPR021139">
    <property type="entry name" value="NYN"/>
</dbReference>
<dbReference type="GO" id="GO:0005777">
    <property type="term" value="C:peroxisome"/>
    <property type="evidence" value="ECO:0007669"/>
    <property type="project" value="InterPro"/>
</dbReference>